<keyword evidence="9" id="KW-0460">Magnesium</keyword>
<evidence type="ECO:0000256" key="2">
    <source>
        <dbReference type="ARBA" id="ARBA00007599"/>
    </source>
</evidence>
<dbReference type="InterPro" id="IPR027417">
    <property type="entry name" value="P-loop_NTPase"/>
</dbReference>
<dbReference type="EMBL" id="BAAATD010000018">
    <property type="protein sequence ID" value="GAA2633962.1"/>
    <property type="molecule type" value="Genomic_DNA"/>
</dbReference>
<gene>
    <name evidence="12" type="primary">tsaE</name>
    <name evidence="12" type="ORF">GCM10010411_85820</name>
</gene>
<reference evidence="13" key="1">
    <citation type="journal article" date="2019" name="Int. J. Syst. Evol. Microbiol.">
        <title>The Global Catalogue of Microorganisms (GCM) 10K type strain sequencing project: providing services to taxonomists for standard genome sequencing and annotation.</title>
        <authorList>
            <consortium name="The Broad Institute Genomics Platform"/>
            <consortium name="The Broad Institute Genome Sequencing Center for Infectious Disease"/>
            <person name="Wu L."/>
            <person name="Ma J."/>
        </authorList>
    </citation>
    <scope>NUCLEOTIDE SEQUENCE [LARGE SCALE GENOMIC DNA]</scope>
    <source>
        <strain evidence="13">JCM 6833</strain>
    </source>
</reference>
<keyword evidence="8" id="KW-0067">ATP-binding</keyword>
<proteinExistence type="inferred from homology"/>
<evidence type="ECO:0000256" key="5">
    <source>
        <dbReference type="ARBA" id="ARBA00022694"/>
    </source>
</evidence>
<evidence type="ECO:0000256" key="11">
    <source>
        <dbReference type="ARBA" id="ARBA00032441"/>
    </source>
</evidence>
<evidence type="ECO:0000256" key="10">
    <source>
        <dbReference type="ARBA" id="ARBA00024908"/>
    </source>
</evidence>
<dbReference type="NCBIfam" id="TIGR00150">
    <property type="entry name" value="T6A_YjeE"/>
    <property type="match status" value="1"/>
</dbReference>
<name>A0ABP6D8R0_9ACTN</name>
<keyword evidence="13" id="KW-1185">Reference proteome</keyword>
<evidence type="ECO:0000313" key="13">
    <source>
        <dbReference type="Proteomes" id="UP001501509"/>
    </source>
</evidence>
<sequence length="158" mass="16613">MSEPLTLAVPTAADMRELGLRLAGLVRAGDLLVLTGDLGAGKTTLTQGVGEGLKVRGPITSPTFVIARVHPSLCGGPPLVHVDAYRLGGFAELDDLDLDASVADSVTIVEWGEGLAEGLTEDRLEVIISRGHDEGSEERSVHLTGVGERWAHLRDDLG</sequence>
<comment type="subcellular location">
    <subcellularLocation>
        <location evidence="1">Cytoplasm</location>
    </subcellularLocation>
</comment>
<dbReference type="SUPFAM" id="SSF52540">
    <property type="entry name" value="P-loop containing nucleoside triphosphate hydrolases"/>
    <property type="match status" value="1"/>
</dbReference>
<keyword evidence="4" id="KW-0963">Cytoplasm</keyword>
<evidence type="ECO:0000256" key="1">
    <source>
        <dbReference type="ARBA" id="ARBA00004496"/>
    </source>
</evidence>
<evidence type="ECO:0000256" key="7">
    <source>
        <dbReference type="ARBA" id="ARBA00022741"/>
    </source>
</evidence>
<comment type="similarity">
    <text evidence="2">Belongs to the TsaE family.</text>
</comment>
<evidence type="ECO:0000256" key="4">
    <source>
        <dbReference type="ARBA" id="ARBA00022490"/>
    </source>
</evidence>
<dbReference type="Pfam" id="PF02367">
    <property type="entry name" value="TsaE"/>
    <property type="match status" value="1"/>
</dbReference>
<keyword evidence="6" id="KW-0479">Metal-binding</keyword>
<protein>
    <recommendedName>
        <fullName evidence="3">tRNA threonylcarbamoyladenosine biosynthesis protein TsaE</fullName>
    </recommendedName>
    <alternativeName>
        <fullName evidence="11">t(6)A37 threonylcarbamoyladenosine biosynthesis protein TsaE</fullName>
    </alternativeName>
</protein>
<evidence type="ECO:0000256" key="9">
    <source>
        <dbReference type="ARBA" id="ARBA00022842"/>
    </source>
</evidence>
<organism evidence="12 13">
    <name type="scientific">Actinomadura fulvescens</name>
    <dbReference type="NCBI Taxonomy" id="46160"/>
    <lineage>
        <taxon>Bacteria</taxon>
        <taxon>Bacillati</taxon>
        <taxon>Actinomycetota</taxon>
        <taxon>Actinomycetes</taxon>
        <taxon>Streptosporangiales</taxon>
        <taxon>Thermomonosporaceae</taxon>
        <taxon>Actinomadura</taxon>
    </lineage>
</organism>
<dbReference type="Gene3D" id="3.40.50.300">
    <property type="entry name" value="P-loop containing nucleotide triphosphate hydrolases"/>
    <property type="match status" value="1"/>
</dbReference>
<accession>A0ABP6D8R0</accession>
<comment type="function">
    <text evidence="10">Required for the formation of a threonylcarbamoyl group on adenosine at position 37 (t(6)A37) in tRNAs that read codons beginning with adenine. Is involved in the transfer of the threonylcarbamoyl moiety of threonylcarbamoyl-AMP (TC-AMP) to the N6 group of A37, together with TsaD and TsaB. TsaE seems to play an indirect role in the t(6)A biosynthesis pathway, possibly in regulating the core enzymatic function of TsaD.</text>
</comment>
<dbReference type="PANTHER" id="PTHR33540">
    <property type="entry name" value="TRNA THREONYLCARBAMOYLADENOSINE BIOSYNTHESIS PROTEIN TSAE"/>
    <property type="match status" value="1"/>
</dbReference>
<evidence type="ECO:0000256" key="3">
    <source>
        <dbReference type="ARBA" id="ARBA00019010"/>
    </source>
</evidence>
<evidence type="ECO:0000313" key="12">
    <source>
        <dbReference type="EMBL" id="GAA2633962.1"/>
    </source>
</evidence>
<dbReference type="PANTHER" id="PTHR33540:SF2">
    <property type="entry name" value="TRNA THREONYLCARBAMOYLADENOSINE BIOSYNTHESIS PROTEIN TSAE"/>
    <property type="match status" value="1"/>
</dbReference>
<evidence type="ECO:0000256" key="6">
    <source>
        <dbReference type="ARBA" id="ARBA00022723"/>
    </source>
</evidence>
<comment type="caution">
    <text evidence="12">The sequence shown here is derived from an EMBL/GenBank/DDBJ whole genome shotgun (WGS) entry which is preliminary data.</text>
</comment>
<evidence type="ECO:0000256" key="8">
    <source>
        <dbReference type="ARBA" id="ARBA00022840"/>
    </source>
</evidence>
<keyword evidence="5" id="KW-0819">tRNA processing</keyword>
<dbReference type="Proteomes" id="UP001501509">
    <property type="component" value="Unassembled WGS sequence"/>
</dbReference>
<dbReference type="InterPro" id="IPR003442">
    <property type="entry name" value="T6A_TsaE"/>
</dbReference>
<keyword evidence="7" id="KW-0547">Nucleotide-binding</keyword>